<reference evidence="2 3" key="2">
    <citation type="submission" date="2018-07" db="EMBL/GenBank/DDBJ databases">
        <title>Pontibacter sp. 2b14 genomic sequence and assembly.</title>
        <authorList>
            <person name="Du Z.-J."/>
        </authorList>
    </citation>
    <scope>NUCLEOTIDE SEQUENCE [LARGE SCALE GENOMIC DNA]</scope>
    <source>
        <strain evidence="2 3">2b14</strain>
    </source>
</reference>
<dbReference type="AlphaFoldDB" id="A0A364RAP9"/>
<evidence type="ECO:0000313" key="3">
    <source>
        <dbReference type="Proteomes" id="UP000251692"/>
    </source>
</evidence>
<comment type="caution">
    <text evidence="2">The sequence shown here is derived from an EMBL/GenBank/DDBJ whole genome shotgun (WGS) entry which is preliminary data.</text>
</comment>
<sequence>MYYHNIIYQIACRRCKSLRLPETTNFWSAIKIDEMTRDELISKMNNFKNHQCEECGETGNWSVFKIQLDDNDEVTDQYKINIFKENGKIYGQPESGYYSRAQIGSAIMEIRDKIAELQNHNFPSNSTGSAFIMVDFLNRKPYVRVSVFDIDGLSMKEVSMFINAMVSNIKNN</sequence>
<protein>
    <submittedName>
        <fullName evidence="2">Uncharacterized protein</fullName>
    </submittedName>
</protein>
<dbReference type="OrthoDB" id="9838619at2"/>
<organism evidence="2 3">
    <name type="scientific">Pontibacter arcticus</name>
    <dbReference type="NCBI Taxonomy" id="2080288"/>
    <lineage>
        <taxon>Bacteria</taxon>
        <taxon>Pseudomonadati</taxon>
        <taxon>Bacteroidota</taxon>
        <taxon>Cytophagia</taxon>
        <taxon>Cytophagales</taxon>
        <taxon>Hymenobacteraceae</taxon>
        <taxon>Pontibacter</taxon>
    </lineage>
</organism>
<keyword evidence="3" id="KW-1185">Reference proteome</keyword>
<accession>A0A364RAP9</accession>
<dbReference type="EMBL" id="QMDV01000006">
    <property type="protein sequence ID" value="RAU81418.1"/>
    <property type="molecule type" value="Genomic_DNA"/>
</dbReference>
<evidence type="ECO:0000313" key="1">
    <source>
        <dbReference type="EMBL" id="RAU81353.1"/>
    </source>
</evidence>
<proteinExistence type="predicted"/>
<gene>
    <name evidence="1" type="ORF">DP923_16090</name>
    <name evidence="2" type="ORF">DP923_16435</name>
</gene>
<dbReference type="RefSeq" id="WP_112306916.1">
    <property type="nucleotide sequence ID" value="NZ_QMDV01000006.1"/>
</dbReference>
<reference evidence="2 3" key="1">
    <citation type="submission" date="2018-06" db="EMBL/GenBank/DDBJ databases">
        <authorList>
            <person name="Liu Z.-W."/>
        </authorList>
    </citation>
    <scope>NUCLEOTIDE SEQUENCE [LARGE SCALE GENOMIC DNA]</scope>
    <source>
        <strain evidence="2 3">2b14</strain>
    </source>
</reference>
<name>A0A364RAP9_9BACT</name>
<dbReference type="EMBL" id="QMDV01000006">
    <property type="protein sequence ID" value="RAU81353.1"/>
    <property type="molecule type" value="Genomic_DNA"/>
</dbReference>
<dbReference type="Proteomes" id="UP000251692">
    <property type="component" value="Unassembled WGS sequence"/>
</dbReference>
<evidence type="ECO:0000313" key="2">
    <source>
        <dbReference type="EMBL" id="RAU81418.1"/>
    </source>
</evidence>